<evidence type="ECO:0000313" key="2">
    <source>
        <dbReference type="EMBL" id="CAG9785011.1"/>
    </source>
</evidence>
<dbReference type="OrthoDB" id="7790442at2759"/>
<accession>A0A9N9WB48</accession>
<gene>
    <name evidence="2" type="ORF">DIATSA_LOCUS3071</name>
</gene>
<evidence type="ECO:0000256" key="1">
    <source>
        <dbReference type="SAM" id="MobiDB-lite"/>
    </source>
</evidence>
<feature type="compositionally biased region" description="Polar residues" evidence="1">
    <location>
        <begin position="79"/>
        <end position="91"/>
    </location>
</feature>
<feature type="region of interest" description="Disordered" evidence="1">
    <location>
        <begin position="59"/>
        <end position="92"/>
    </location>
</feature>
<reference evidence="2" key="2">
    <citation type="submission" date="2022-10" db="EMBL/GenBank/DDBJ databases">
        <authorList>
            <consortium name="ENA_rothamsted_submissions"/>
            <consortium name="culmorum"/>
            <person name="King R."/>
        </authorList>
    </citation>
    <scope>NUCLEOTIDE SEQUENCE</scope>
</reference>
<dbReference type="EMBL" id="OU893344">
    <property type="protein sequence ID" value="CAG9785011.1"/>
    <property type="molecule type" value="Genomic_DNA"/>
</dbReference>
<protein>
    <submittedName>
        <fullName evidence="2">Uncharacterized protein</fullName>
    </submittedName>
</protein>
<evidence type="ECO:0000313" key="3">
    <source>
        <dbReference type="Proteomes" id="UP001153714"/>
    </source>
</evidence>
<organism evidence="2 3">
    <name type="scientific">Diatraea saccharalis</name>
    <name type="common">sugarcane borer</name>
    <dbReference type="NCBI Taxonomy" id="40085"/>
    <lineage>
        <taxon>Eukaryota</taxon>
        <taxon>Metazoa</taxon>
        <taxon>Ecdysozoa</taxon>
        <taxon>Arthropoda</taxon>
        <taxon>Hexapoda</taxon>
        <taxon>Insecta</taxon>
        <taxon>Pterygota</taxon>
        <taxon>Neoptera</taxon>
        <taxon>Endopterygota</taxon>
        <taxon>Lepidoptera</taxon>
        <taxon>Glossata</taxon>
        <taxon>Ditrysia</taxon>
        <taxon>Pyraloidea</taxon>
        <taxon>Crambidae</taxon>
        <taxon>Crambinae</taxon>
        <taxon>Diatraea</taxon>
    </lineage>
</organism>
<dbReference type="Proteomes" id="UP001153714">
    <property type="component" value="Chromosome 13"/>
</dbReference>
<sequence>MKEASRLNMLDGHFFWLWIDASIELDVFHTVINKTQYVDDGYDDLENFIDDREKMAQDHVERRKRDDADNNSADDIRSRNNSTLLDINSQEESSKRVESSINNIRFNSVFRRVSRNINKSEAHSVNNKLLSNNFSQKFDSSRNTSPEIVRNFVYNKGVETSKVEKKSIEKRKMSFLSSYSNRYSSDKMNNESFDKYVNSINIENTDSTESSQMKREFMYSSENSKTIKDSILFSSDISDFLMNPTVHMSKVHSVRQTKTDYEDYNDEAMDEGSDENNITVIMDKLPVGLLALHPQPMKIDRAFIRAAVRLTVGALRRVLRACDAWSAQAQFLSDATASCWDEPSDAAADFSSEFVRRYSKTNKPYFIDS</sequence>
<reference evidence="2" key="1">
    <citation type="submission" date="2021-12" db="EMBL/GenBank/DDBJ databases">
        <authorList>
            <person name="King R."/>
        </authorList>
    </citation>
    <scope>NUCLEOTIDE SEQUENCE</scope>
</reference>
<feature type="compositionally biased region" description="Basic and acidic residues" evidence="1">
    <location>
        <begin position="59"/>
        <end position="78"/>
    </location>
</feature>
<keyword evidence="3" id="KW-1185">Reference proteome</keyword>
<proteinExistence type="predicted"/>
<name>A0A9N9WB48_9NEOP</name>
<dbReference type="AlphaFoldDB" id="A0A9N9WB48"/>